<evidence type="ECO:0000313" key="13">
    <source>
        <dbReference type="Proteomes" id="UP000052978"/>
    </source>
</evidence>
<dbReference type="Pfam" id="PF00210">
    <property type="entry name" value="Ferritin"/>
    <property type="match status" value="1"/>
</dbReference>
<keyword evidence="4 8" id="KW-0408">Iron</keyword>
<accession>S7MGZ4</accession>
<evidence type="ECO:0000256" key="10">
    <source>
        <dbReference type="SAM" id="MobiDB-lite"/>
    </source>
</evidence>
<dbReference type="GO" id="GO:0008198">
    <property type="term" value="F:ferrous iron binding"/>
    <property type="evidence" value="ECO:0007669"/>
    <property type="project" value="TreeGrafter"/>
</dbReference>
<sequence>MQNQHGCRILSQDVQKPSQNDWGKTQDAMEAALALEKNLNQALVELQALGSTRADPQLWDFLQNHFREKR</sequence>
<dbReference type="GO" id="GO:0008199">
    <property type="term" value="F:ferric iron binding"/>
    <property type="evidence" value="ECO:0007669"/>
    <property type="project" value="InterPro"/>
</dbReference>
<organism evidence="12 13">
    <name type="scientific">Myotis brandtii</name>
    <name type="common">Brandt's bat</name>
    <dbReference type="NCBI Taxonomy" id="109478"/>
    <lineage>
        <taxon>Eukaryota</taxon>
        <taxon>Metazoa</taxon>
        <taxon>Chordata</taxon>
        <taxon>Craniata</taxon>
        <taxon>Vertebrata</taxon>
        <taxon>Euteleostomi</taxon>
        <taxon>Mammalia</taxon>
        <taxon>Eutheria</taxon>
        <taxon>Laurasiatheria</taxon>
        <taxon>Chiroptera</taxon>
        <taxon>Yangochiroptera</taxon>
        <taxon>Vespertilionidae</taxon>
        <taxon>Myotis</taxon>
    </lineage>
</organism>
<comment type="subcellular location">
    <subcellularLocation>
        <location evidence="5">Autolysosome</location>
    </subcellularLocation>
</comment>
<keyword evidence="3 8" id="KW-0479">Metal-binding</keyword>
<feature type="compositionally biased region" description="Polar residues" evidence="10">
    <location>
        <begin position="12"/>
        <end position="23"/>
    </location>
</feature>
<dbReference type="GO" id="GO:0044754">
    <property type="term" value="C:autolysosome"/>
    <property type="evidence" value="ECO:0007669"/>
    <property type="project" value="UniProtKB-SubCell"/>
</dbReference>
<evidence type="ECO:0000256" key="2">
    <source>
        <dbReference type="ARBA" id="ARBA00022434"/>
    </source>
</evidence>
<dbReference type="PANTHER" id="PTHR11431:SF47">
    <property type="entry name" value="FERRITIN LIGHT CHAIN"/>
    <property type="match status" value="1"/>
</dbReference>
<dbReference type="Gene3D" id="1.20.1260.10">
    <property type="match status" value="1"/>
</dbReference>
<evidence type="ECO:0000256" key="8">
    <source>
        <dbReference type="PIRSR" id="PIRSR601519-1"/>
    </source>
</evidence>
<keyword evidence="13" id="KW-1185">Reference proteome</keyword>
<dbReference type="InterPro" id="IPR012347">
    <property type="entry name" value="Ferritin-like"/>
</dbReference>
<gene>
    <name evidence="12" type="ORF">D623_10035612</name>
</gene>
<dbReference type="GO" id="GO:0006826">
    <property type="term" value="P:iron ion transport"/>
    <property type="evidence" value="ECO:0007669"/>
    <property type="project" value="InterPro"/>
</dbReference>
<protein>
    <recommendedName>
        <fullName evidence="9">Ferritin</fullName>
    </recommendedName>
</protein>
<evidence type="ECO:0000256" key="9">
    <source>
        <dbReference type="RuleBase" id="RU361145"/>
    </source>
</evidence>
<evidence type="ECO:0000256" key="6">
    <source>
        <dbReference type="ARBA" id="ARBA00045578"/>
    </source>
</evidence>
<dbReference type="Proteomes" id="UP000052978">
    <property type="component" value="Unassembled WGS sequence"/>
</dbReference>
<proteinExistence type="inferred from homology"/>
<feature type="region of interest" description="Disordered" evidence="10">
    <location>
        <begin position="1"/>
        <end position="23"/>
    </location>
</feature>
<dbReference type="EMBL" id="KE161334">
    <property type="protein sequence ID" value="EPQ03191.1"/>
    <property type="molecule type" value="Genomic_DNA"/>
</dbReference>
<evidence type="ECO:0000256" key="7">
    <source>
        <dbReference type="ARBA" id="ARBA00047045"/>
    </source>
</evidence>
<reference evidence="12 13" key="1">
    <citation type="journal article" date="2013" name="Nat. Commun.">
        <title>Genome analysis reveals insights into physiology and longevity of the Brandt's bat Myotis brandtii.</title>
        <authorList>
            <person name="Seim I."/>
            <person name="Fang X."/>
            <person name="Xiong Z."/>
            <person name="Lobanov A.V."/>
            <person name="Huang Z."/>
            <person name="Ma S."/>
            <person name="Feng Y."/>
            <person name="Turanov A.A."/>
            <person name="Zhu Y."/>
            <person name="Lenz T.L."/>
            <person name="Gerashchenko M.V."/>
            <person name="Fan D."/>
            <person name="Hee Yim S."/>
            <person name="Yao X."/>
            <person name="Jordan D."/>
            <person name="Xiong Y."/>
            <person name="Ma Y."/>
            <person name="Lyapunov A.N."/>
            <person name="Chen G."/>
            <person name="Kulakova O.I."/>
            <person name="Sun Y."/>
            <person name="Lee S.G."/>
            <person name="Bronson R.T."/>
            <person name="Moskalev A.A."/>
            <person name="Sunyaev S.R."/>
            <person name="Zhang G."/>
            <person name="Krogh A."/>
            <person name="Wang J."/>
            <person name="Gladyshev V.N."/>
        </authorList>
    </citation>
    <scope>NUCLEOTIDE SEQUENCE [LARGE SCALE GENOMIC DNA]</scope>
</reference>
<evidence type="ECO:0000256" key="3">
    <source>
        <dbReference type="ARBA" id="ARBA00022723"/>
    </source>
</evidence>
<feature type="binding site" evidence="8">
    <location>
        <position position="36"/>
    </location>
    <ligand>
        <name>Fe cation</name>
        <dbReference type="ChEBI" id="CHEBI:24875"/>
        <label>1</label>
    </ligand>
</feature>
<feature type="domain" description="Ferritin-like diiron" evidence="11">
    <location>
        <begin position="1"/>
        <end position="70"/>
    </location>
</feature>
<comment type="subunit">
    <text evidence="7">Oligomer of 24 subunits. There are two types of subunits: L (light) chain and H (heavy) chain. The major chain can be light or heavy, depending on the species and tissue type. The functional molecule forms a roughly spherical shell with a diameter of 12 nm and contains a central cavity into which the insoluble mineral iron core is deposited. Interacts with NCOA4.</text>
</comment>
<evidence type="ECO:0000256" key="4">
    <source>
        <dbReference type="ARBA" id="ARBA00023004"/>
    </source>
</evidence>
<evidence type="ECO:0000259" key="11">
    <source>
        <dbReference type="PROSITE" id="PS50905"/>
    </source>
</evidence>
<evidence type="ECO:0000256" key="5">
    <source>
        <dbReference type="ARBA" id="ARBA00044942"/>
    </source>
</evidence>
<name>S7MGZ4_MYOBR</name>
<dbReference type="AlphaFoldDB" id="S7MGZ4"/>
<keyword evidence="2 9" id="KW-0409">Iron storage</keyword>
<dbReference type="GO" id="GO:0006879">
    <property type="term" value="P:intracellular iron ion homeostasis"/>
    <property type="evidence" value="ECO:0007669"/>
    <property type="project" value="UniProtKB-KW"/>
</dbReference>
<evidence type="ECO:0000313" key="12">
    <source>
        <dbReference type="EMBL" id="EPQ03191.1"/>
    </source>
</evidence>
<dbReference type="InterPro" id="IPR009040">
    <property type="entry name" value="Ferritin-like_diiron"/>
</dbReference>
<dbReference type="InterPro" id="IPR008331">
    <property type="entry name" value="Ferritin_DPS_dom"/>
</dbReference>
<evidence type="ECO:0000256" key="1">
    <source>
        <dbReference type="ARBA" id="ARBA00007513"/>
    </source>
</evidence>
<comment type="similarity">
    <text evidence="1 9">Belongs to the ferritin family.</text>
</comment>
<dbReference type="SUPFAM" id="SSF47240">
    <property type="entry name" value="Ferritin-like"/>
    <property type="match status" value="1"/>
</dbReference>
<dbReference type="PANTHER" id="PTHR11431">
    <property type="entry name" value="FERRITIN"/>
    <property type="match status" value="1"/>
</dbReference>
<dbReference type="InterPro" id="IPR009078">
    <property type="entry name" value="Ferritin-like_SF"/>
</dbReference>
<dbReference type="PROSITE" id="PS50905">
    <property type="entry name" value="FERRITIN_LIKE"/>
    <property type="match status" value="1"/>
</dbReference>
<comment type="function">
    <text evidence="6">Stores iron in a soluble, non-toxic, readily available form. Important for iron homeostasis. Iron is taken up in the ferrous form and deposited as ferric hydroxides after oxidation. Also plays a role in delivery of iron to cells. Mediates iron uptake in capsule cells of the developing kidney. Delivery to lysosomes by the cargo receptor NCOA4 for autophagic degradation and release or iron.</text>
</comment>
<dbReference type="InterPro" id="IPR001519">
    <property type="entry name" value="Ferritin"/>
</dbReference>